<dbReference type="PANTHER" id="PTHR11662:SF450">
    <property type="entry name" value="BLR1003 PROTEIN"/>
    <property type="match status" value="1"/>
</dbReference>
<keyword evidence="3 5" id="KW-1133">Transmembrane helix</keyword>
<feature type="transmembrane region" description="Helical" evidence="5">
    <location>
        <begin position="12"/>
        <end position="38"/>
    </location>
</feature>
<dbReference type="InterPro" id="IPR036259">
    <property type="entry name" value="MFS_trans_sf"/>
</dbReference>
<comment type="caution">
    <text evidence="7">The sequence shown here is derived from an EMBL/GenBank/DDBJ whole genome shotgun (WGS) entry which is preliminary data.</text>
</comment>
<evidence type="ECO:0000259" key="6">
    <source>
        <dbReference type="PROSITE" id="PS50850"/>
    </source>
</evidence>
<feature type="transmembrane region" description="Helical" evidence="5">
    <location>
        <begin position="80"/>
        <end position="98"/>
    </location>
</feature>
<evidence type="ECO:0000313" key="8">
    <source>
        <dbReference type="Proteomes" id="UP001385892"/>
    </source>
</evidence>
<evidence type="ECO:0000256" key="3">
    <source>
        <dbReference type="ARBA" id="ARBA00022989"/>
    </source>
</evidence>
<organism evidence="7 8">
    <name type="scientific">Variovorax rhizosphaerae</name>
    <dbReference type="NCBI Taxonomy" id="1836200"/>
    <lineage>
        <taxon>Bacteria</taxon>
        <taxon>Pseudomonadati</taxon>
        <taxon>Pseudomonadota</taxon>
        <taxon>Betaproteobacteria</taxon>
        <taxon>Burkholderiales</taxon>
        <taxon>Comamonadaceae</taxon>
        <taxon>Variovorax</taxon>
    </lineage>
</organism>
<evidence type="ECO:0000256" key="1">
    <source>
        <dbReference type="ARBA" id="ARBA00004141"/>
    </source>
</evidence>
<name>A0ABU8WFT1_9BURK</name>
<keyword evidence="8" id="KW-1185">Reference proteome</keyword>
<comment type="subcellular location">
    <subcellularLocation>
        <location evidence="1">Membrane</location>
        <topology evidence="1">Multi-pass membrane protein</topology>
    </subcellularLocation>
</comment>
<feature type="transmembrane region" description="Helical" evidence="5">
    <location>
        <begin position="355"/>
        <end position="378"/>
    </location>
</feature>
<dbReference type="InterPro" id="IPR020846">
    <property type="entry name" value="MFS_dom"/>
</dbReference>
<feature type="transmembrane region" description="Helical" evidence="5">
    <location>
        <begin position="225"/>
        <end position="246"/>
    </location>
</feature>
<sequence>MTAQEKYRPARAWSIAGMLTVFILVNFADKIVLGLVAVPMMEDLKLTPSQFGLIGSSFFWLFAVSGIVGGFLADRLPTKWMLCVMALSWSLFQLPIALSSSLGIIIAARVMLGAGEGPAWPVAIHAAYKWFPDNKRNLPVAFFSQGGAVGLLVAGMTVPLITAHYGWRMSFYVLAAVGVAWALVWMVVGAEGKLDVKDPAAQARAKATEAPLGRVLKDPTVYGNFLLHFVGYWGLSASLTWLPAYFQKGLGYDNVAAGRLYGIVVAVSIPLVIAISMWSQKMLDKGWSSRNARGRFASITLIVAGTLMAMMMLEAPSNGMRIGLFAVAFGLTTAIYSLGPAMLAQVTPGSRRGAVLAIDNSIASLAGVLAPAVSGALIQAAAGAAGFQHGFGLTGALMVVGGLVGFFIVNPEGSANRLLRPTPAY</sequence>
<keyword evidence="2 5" id="KW-0812">Transmembrane</keyword>
<dbReference type="Pfam" id="PF07690">
    <property type="entry name" value="MFS_1"/>
    <property type="match status" value="1"/>
</dbReference>
<dbReference type="InterPro" id="IPR011701">
    <property type="entry name" value="MFS"/>
</dbReference>
<dbReference type="InterPro" id="IPR050382">
    <property type="entry name" value="MFS_Na/Anion_cotransporter"/>
</dbReference>
<dbReference type="EMBL" id="JBBKZT010000003">
    <property type="protein sequence ID" value="MEJ8846356.1"/>
    <property type="molecule type" value="Genomic_DNA"/>
</dbReference>
<dbReference type="Proteomes" id="UP001385892">
    <property type="component" value="Unassembled WGS sequence"/>
</dbReference>
<keyword evidence="4 5" id="KW-0472">Membrane</keyword>
<feature type="transmembrane region" description="Helical" evidence="5">
    <location>
        <begin position="258"/>
        <end position="275"/>
    </location>
</feature>
<feature type="transmembrane region" description="Helical" evidence="5">
    <location>
        <begin position="319"/>
        <end position="343"/>
    </location>
</feature>
<evidence type="ECO:0000313" key="7">
    <source>
        <dbReference type="EMBL" id="MEJ8846356.1"/>
    </source>
</evidence>
<feature type="transmembrane region" description="Helical" evidence="5">
    <location>
        <begin position="390"/>
        <end position="410"/>
    </location>
</feature>
<gene>
    <name evidence="7" type="ORF">WKW82_06835</name>
</gene>
<feature type="transmembrane region" description="Helical" evidence="5">
    <location>
        <begin position="50"/>
        <end position="73"/>
    </location>
</feature>
<protein>
    <submittedName>
        <fullName evidence="7">MFS transporter</fullName>
    </submittedName>
</protein>
<dbReference type="Gene3D" id="1.20.1250.20">
    <property type="entry name" value="MFS general substrate transporter like domains"/>
    <property type="match status" value="2"/>
</dbReference>
<dbReference type="RefSeq" id="WP_340341521.1">
    <property type="nucleotide sequence ID" value="NZ_JBBKZT010000003.1"/>
</dbReference>
<feature type="transmembrane region" description="Helical" evidence="5">
    <location>
        <begin position="296"/>
        <end position="313"/>
    </location>
</feature>
<evidence type="ECO:0000256" key="5">
    <source>
        <dbReference type="SAM" id="Phobius"/>
    </source>
</evidence>
<evidence type="ECO:0000256" key="2">
    <source>
        <dbReference type="ARBA" id="ARBA00022692"/>
    </source>
</evidence>
<dbReference type="PROSITE" id="PS50850">
    <property type="entry name" value="MFS"/>
    <property type="match status" value="1"/>
</dbReference>
<dbReference type="SUPFAM" id="SSF103473">
    <property type="entry name" value="MFS general substrate transporter"/>
    <property type="match status" value="1"/>
</dbReference>
<proteinExistence type="predicted"/>
<feature type="transmembrane region" description="Helical" evidence="5">
    <location>
        <begin position="169"/>
        <end position="188"/>
    </location>
</feature>
<reference evidence="7 8" key="1">
    <citation type="submission" date="2024-03" db="EMBL/GenBank/DDBJ databases">
        <title>Novel species of the genus Variovorax.</title>
        <authorList>
            <person name="Liu Q."/>
            <person name="Xin Y.-H."/>
        </authorList>
    </citation>
    <scope>NUCLEOTIDE SEQUENCE [LARGE SCALE GENOMIC DNA]</scope>
    <source>
        <strain evidence="7 8">KACC 18900</strain>
    </source>
</reference>
<accession>A0ABU8WFT1</accession>
<dbReference type="PANTHER" id="PTHR11662">
    <property type="entry name" value="SOLUTE CARRIER FAMILY 17"/>
    <property type="match status" value="1"/>
</dbReference>
<feature type="transmembrane region" description="Helical" evidence="5">
    <location>
        <begin position="140"/>
        <end position="163"/>
    </location>
</feature>
<feature type="domain" description="Major facilitator superfamily (MFS) profile" evidence="6">
    <location>
        <begin position="15"/>
        <end position="413"/>
    </location>
</feature>
<evidence type="ECO:0000256" key="4">
    <source>
        <dbReference type="ARBA" id="ARBA00023136"/>
    </source>
</evidence>